<protein>
    <submittedName>
        <fullName evidence="1">Uncharacterized protein</fullName>
    </submittedName>
</protein>
<dbReference type="EMBL" id="SNRW01012183">
    <property type="protein sequence ID" value="KAA6374160.1"/>
    <property type="molecule type" value="Genomic_DNA"/>
</dbReference>
<dbReference type="Proteomes" id="UP000324800">
    <property type="component" value="Unassembled WGS sequence"/>
</dbReference>
<proteinExistence type="predicted"/>
<evidence type="ECO:0000313" key="2">
    <source>
        <dbReference type="Proteomes" id="UP000324800"/>
    </source>
</evidence>
<organism evidence="1 2">
    <name type="scientific">Streblomastix strix</name>
    <dbReference type="NCBI Taxonomy" id="222440"/>
    <lineage>
        <taxon>Eukaryota</taxon>
        <taxon>Metamonada</taxon>
        <taxon>Preaxostyla</taxon>
        <taxon>Oxymonadida</taxon>
        <taxon>Streblomastigidae</taxon>
        <taxon>Streblomastix</taxon>
    </lineage>
</organism>
<name>A0A5J4UVJ6_9EUKA</name>
<evidence type="ECO:0000313" key="1">
    <source>
        <dbReference type="EMBL" id="KAA6374160.1"/>
    </source>
</evidence>
<reference evidence="1 2" key="1">
    <citation type="submission" date="2019-03" db="EMBL/GenBank/DDBJ databases">
        <title>Single cell metagenomics reveals metabolic interactions within the superorganism composed of flagellate Streblomastix strix and complex community of Bacteroidetes bacteria on its surface.</title>
        <authorList>
            <person name="Treitli S.C."/>
            <person name="Kolisko M."/>
            <person name="Husnik F."/>
            <person name="Keeling P."/>
            <person name="Hampl V."/>
        </authorList>
    </citation>
    <scope>NUCLEOTIDE SEQUENCE [LARGE SCALE GENOMIC DNA]</scope>
    <source>
        <strain evidence="1">ST1C</strain>
    </source>
</reference>
<accession>A0A5J4UVJ6</accession>
<dbReference type="AlphaFoldDB" id="A0A5J4UVJ6"/>
<comment type="caution">
    <text evidence="1">The sequence shown here is derived from an EMBL/GenBank/DDBJ whole genome shotgun (WGS) entry which is preliminary data.</text>
</comment>
<gene>
    <name evidence="1" type="ORF">EZS28_030315</name>
</gene>
<sequence>MPEKKPKQFVLIEMSFKAGDYLAYYPVNQLTSSGVKYTGAPLVNWTITIPKDTLAIQLNETSEEADDYNKRVNFNGKVNSQAQVTKSITQVTQKYYGKDANGYENSECLRFWIGFSNIQVILLGNLTKGIIDTTTTNQFQKYNDLNKFNAMKRYLDPSKVNITHMTHYLCDAFVRFTFDDNPDPLVLNIVIIGELGGSSILAG</sequence>